<accession>A0A0C1E2E7</accession>
<feature type="transmembrane region" description="Helical" evidence="1">
    <location>
        <begin position="292"/>
        <end position="316"/>
    </location>
</feature>
<organism evidence="2 3">
    <name type="scientific">Aspergillus ustus</name>
    <dbReference type="NCBI Taxonomy" id="40382"/>
    <lineage>
        <taxon>Eukaryota</taxon>
        <taxon>Fungi</taxon>
        <taxon>Dikarya</taxon>
        <taxon>Ascomycota</taxon>
        <taxon>Pezizomycotina</taxon>
        <taxon>Eurotiomycetes</taxon>
        <taxon>Eurotiomycetidae</taxon>
        <taxon>Eurotiales</taxon>
        <taxon>Aspergillaceae</taxon>
        <taxon>Aspergillus</taxon>
        <taxon>Aspergillus subgen. Nidulantes</taxon>
    </lineage>
</organism>
<feature type="transmembrane region" description="Helical" evidence="1">
    <location>
        <begin position="189"/>
        <end position="209"/>
    </location>
</feature>
<dbReference type="AlphaFoldDB" id="A0A0C1E2E7"/>
<dbReference type="Proteomes" id="UP000053475">
    <property type="component" value="Unassembled WGS sequence"/>
</dbReference>
<feature type="transmembrane region" description="Helical" evidence="1">
    <location>
        <begin position="322"/>
        <end position="342"/>
    </location>
</feature>
<dbReference type="EMBL" id="JOMC01000058">
    <property type="protein sequence ID" value="KIA75697.1"/>
    <property type="molecule type" value="Genomic_DNA"/>
</dbReference>
<sequence length="418" mass="45409">MAPTFPSAGEPPLLVPRRDFNPGATSSAFRAEWSNPSNYAFTILLLIGGDLINRALAQLAGSWLTPVAFSFGWVSYATGSICSALGEYRLMPDADTGCSLINGKNGYVRGNNSWVLGRMMRDYESWMGTAVREKTESLINARWNFDQAREAEKYPDSGLVVPRPAQAGLVVSIWKPSKKKPAGVPGRDMLFWSGLVVTVVQLGIAAIPVGLDGDWGVLMITGVATGLCYGTGALNQWKVEKWACRKLDTRTKKNFVITRGNGAQHAFAIISDGHGLDLEDLATGFSNVDAPVITLAAQLSTIVLGIAWVALLITASGLPGDSWYLIAVGGIGMLQNIFVAGWKRTPEAYGVPLEYVEVIGEVKVMQTLMEVEKKYEKLGKSMLGTFFPGDLRENEVKEWEAIAQEWKAKKAQAGEIKK</sequence>
<feature type="transmembrane region" description="Helical" evidence="1">
    <location>
        <begin position="215"/>
        <end position="237"/>
    </location>
</feature>
<keyword evidence="3" id="KW-1185">Reference proteome</keyword>
<gene>
    <name evidence="2" type="ORF">HK57_00513</name>
</gene>
<name>A0A0C1E2E7_ASPUT</name>
<keyword evidence="1" id="KW-0472">Membrane</keyword>
<protein>
    <submittedName>
        <fullName evidence="2">Uncharacterized protein</fullName>
    </submittedName>
</protein>
<evidence type="ECO:0000313" key="3">
    <source>
        <dbReference type="Proteomes" id="UP000053475"/>
    </source>
</evidence>
<keyword evidence="1" id="KW-0812">Transmembrane</keyword>
<evidence type="ECO:0000256" key="1">
    <source>
        <dbReference type="SAM" id="Phobius"/>
    </source>
</evidence>
<reference evidence="2 3" key="1">
    <citation type="submission" date="2014-11" db="EMBL/GenBank/DDBJ databases">
        <title>Genomics derived discovery of secondary metabolites biosynthetic gene clusters in Aspergillus ustus.</title>
        <authorList>
            <person name="Pi B."/>
            <person name="Dai F."/>
            <person name="Song X."/>
            <person name="Zhu C."/>
            <person name="Li H."/>
            <person name="Yu D."/>
        </authorList>
    </citation>
    <scope>NUCLEOTIDE SEQUENCE [LARGE SCALE GENOMIC DNA]</scope>
    <source>
        <strain evidence="2 3">3.3904</strain>
    </source>
</reference>
<proteinExistence type="predicted"/>
<comment type="caution">
    <text evidence="2">The sequence shown here is derived from an EMBL/GenBank/DDBJ whole genome shotgun (WGS) entry which is preliminary data.</text>
</comment>
<evidence type="ECO:0000313" key="2">
    <source>
        <dbReference type="EMBL" id="KIA75697.1"/>
    </source>
</evidence>
<keyword evidence="1" id="KW-1133">Transmembrane helix</keyword>